<keyword evidence="1" id="KW-0472">Membrane</keyword>
<proteinExistence type="predicted"/>
<evidence type="ECO:0000313" key="2">
    <source>
        <dbReference type="EMBL" id="SIR38274.1"/>
    </source>
</evidence>
<dbReference type="AlphaFoldDB" id="A0A9X8R9M0"/>
<organism evidence="2 3">
    <name type="scientific">Peribacillus simplex</name>
    <dbReference type="NCBI Taxonomy" id="1478"/>
    <lineage>
        <taxon>Bacteria</taxon>
        <taxon>Bacillati</taxon>
        <taxon>Bacillota</taxon>
        <taxon>Bacilli</taxon>
        <taxon>Bacillales</taxon>
        <taxon>Bacillaceae</taxon>
        <taxon>Peribacillus</taxon>
    </lineage>
</organism>
<gene>
    <name evidence="2" type="ORF">SAMN05878482_103489</name>
</gene>
<keyword evidence="1" id="KW-1133">Transmembrane helix</keyword>
<dbReference type="RefSeq" id="WP_179086068.1">
    <property type="nucleotide sequence ID" value="NZ_FTMX01000003.1"/>
</dbReference>
<accession>A0A9X8R9M0</accession>
<protein>
    <submittedName>
        <fullName evidence="2">Uncharacterized protein</fullName>
    </submittedName>
</protein>
<name>A0A9X8R9M0_9BACI</name>
<comment type="caution">
    <text evidence="2">The sequence shown here is derived from an EMBL/GenBank/DDBJ whole genome shotgun (WGS) entry which is preliminary data.</text>
</comment>
<dbReference type="EMBL" id="FTMX01000003">
    <property type="protein sequence ID" value="SIR38274.1"/>
    <property type="molecule type" value="Genomic_DNA"/>
</dbReference>
<keyword evidence="1" id="KW-0812">Transmembrane</keyword>
<evidence type="ECO:0000256" key="1">
    <source>
        <dbReference type="SAM" id="Phobius"/>
    </source>
</evidence>
<evidence type="ECO:0000313" key="3">
    <source>
        <dbReference type="Proteomes" id="UP000185829"/>
    </source>
</evidence>
<reference evidence="2 3" key="1">
    <citation type="submission" date="2017-01" db="EMBL/GenBank/DDBJ databases">
        <authorList>
            <person name="Varghese N."/>
            <person name="Submissions S."/>
        </authorList>
    </citation>
    <scope>NUCLEOTIDE SEQUENCE [LARGE SCALE GENOMIC DNA]</scope>
    <source>
        <strain evidence="2 3">RUG2-6</strain>
    </source>
</reference>
<dbReference type="Proteomes" id="UP000185829">
    <property type="component" value="Unassembled WGS sequence"/>
</dbReference>
<sequence>MSMNKFKDPAIIILTLTVVSYGITYIYETGYKSYYKLPAMFIDLSINSMTSTLTATFFVFISIYASWNFLKFMHSEVSKEVPSYILLTNSTFIKGVRTGITDNIKLLNLIVICFCLPFIANSTGRLGEYAASEETEYMVIKQSGLLYVAVTSYKDSLIIAPLNLEKESMTPKFKAIEMKELKDTETIHFENGLKVEDVRNSKDLIE</sequence>
<feature type="transmembrane region" description="Helical" evidence="1">
    <location>
        <begin position="46"/>
        <end position="70"/>
    </location>
</feature>